<gene>
    <name evidence="6" type="ORF">GT037_008515</name>
</gene>
<dbReference type="RefSeq" id="XP_038783527.1">
    <property type="nucleotide sequence ID" value="XM_038933562.1"/>
</dbReference>
<feature type="domain" description="Fe2OG dioxygenase" evidence="5">
    <location>
        <begin position="777"/>
        <end position="903"/>
    </location>
</feature>
<feature type="region of interest" description="Disordered" evidence="4">
    <location>
        <begin position="104"/>
        <end position="269"/>
    </location>
</feature>
<feature type="region of interest" description="Disordered" evidence="4">
    <location>
        <begin position="322"/>
        <end position="365"/>
    </location>
</feature>
<dbReference type="GeneID" id="62206740"/>
<dbReference type="Pfam" id="PF03171">
    <property type="entry name" value="2OG-FeII_Oxy"/>
    <property type="match status" value="1"/>
</dbReference>
<dbReference type="InterPro" id="IPR048670">
    <property type="entry name" value="IF5A-like_N"/>
</dbReference>
<evidence type="ECO:0000256" key="1">
    <source>
        <dbReference type="ARBA" id="ARBA00004431"/>
    </source>
</evidence>
<reference evidence="6" key="1">
    <citation type="submission" date="2020-01" db="EMBL/GenBank/DDBJ databases">
        <authorList>
            <person name="Feng Z.H.Z."/>
        </authorList>
    </citation>
    <scope>NUCLEOTIDE SEQUENCE</scope>
    <source>
        <strain evidence="6">CBS107.38</strain>
    </source>
</reference>
<dbReference type="InterPro" id="IPR008991">
    <property type="entry name" value="Translation_prot_SH3-like_sf"/>
</dbReference>
<dbReference type="Pfam" id="PF21485">
    <property type="entry name" value="IF5A-like_N"/>
    <property type="match status" value="1"/>
</dbReference>
<sequence>MRTAVENHGSHASSLQATGQLTQSASMVIGWTAIDEQFCTHAFQAAASKSSGQWRREATRLILGGWGKAWSYQQLAARDMDKVPIPFSVFPSAYRNAEFKETTSVKVEEQEAQFEQQASHGREGHEETHESFSATVLPPPQPQQQPQQHDTHVKEEVHIYEEERLRRPQPPQQQFQQAPQPQQFHAQQPPQHREELHIHEQTRYRQPQQQSQPQFQQPQPHSQHVHRTDRVEFERSHDRSSLPNPKLTFLSSFSYQPHPQPPTSTHSHVEVQDRTYDRHFNTVHGPATDYAPSQIDVTERQIRERTRPIVAGASYSKETYTTKHDTFPSSKHVESVASHQPSEVRVETSARSTAAPPKKFKRDMGYYDNEGQYHSLRQGISHAAHKVADRIQHPIHPHRHHHSHEHSFPGAKYDDDREEVIVKEKYTSATPSVAPSRPVQSGAPVERVVRVHSNPSPPRSTVSAAAPAPAPAPVSASIAPAPASARTVRKMASSKTITIPCHHIRIGDLLILQGRPCQVIRITTSSQTGQHRYLGVDLFTKQLHEESSFISNPAPSVVVQNMLGPVFKQYRVLDIREDGRVVAMTESGDVKQGLPVLDQSGLISRLTESFDNGRGSVRILVIDDDGFFYLDVRTRNSDTNHGTTIDGDALLGDVDKLFNVMQDFYDLDVTEKIKYDFKDQGSYFGYKGYGEGIVDKQGTKDRNEFYNISKDDVLGLTDPLPSPAVLNPHRGLYKSYITSSHAICMLVTSLLSSRLSLKENTRGAGGLPAIHRLNAASGDQIRFVKALPQEQSLKGVALGEHTDFGSVTVLFNRLGGLQVRLPEHISPLEPMSASPPPTDVEKKLCEDGWTYVRPLPGHCIVNLGDALVKFSDGALRSNIHRVVAPPGEQGSVTRYSLVYFCRPEDDVLLKSLVEGGSKDAEEQVTAKDWILRRALGRRKADGWDKSSGTESVSMRSGEMRS</sequence>
<dbReference type="AlphaFoldDB" id="A0A8H7B1C6"/>
<comment type="caution">
    <text evidence="6">The sequence shown here is derived from an EMBL/GenBank/DDBJ whole genome shotgun (WGS) entry which is preliminary data.</text>
</comment>
<dbReference type="PANTHER" id="PTHR47990">
    <property type="entry name" value="2-OXOGLUTARATE (2OG) AND FE(II)-DEPENDENT OXYGENASE SUPERFAMILY PROTEIN-RELATED"/>
    <property type="match status" value="1"/>
</dbReference>
<evidence type="ECO:0000313" key="7">
    <source>
        <dbReference type="Proteomes" id="UP000596902"/>
    </source>
</evidence>
<feature type="region of interest" description="Disordered" evidence="4">
    <location>
        <begin position="938"/>
        <end position="961"/>
    </location>
</feature>
<proteinExistence type="inferred from homology"/>
<dbReference type="Proteomes" id="UP000596902">
    <property type="component" value="Unassembled WGS sequence"/>
</dbReference>
<dbReference type="PROSITE" id="PS51471">
    <property type="entry name" value="FE2OG_OXY"/>
    <property type="match status" value="1"/>
</dbReference>
<dbReference type="InterPro" id="IPR012340">
    <property type="entry name" value="NA-bd_OB-fold"/>
</dbReference>
<feature type="compositionally biased region" description="Low complexity" evidence="4">
    <location>
        <begin position="206"/>
        <end position="222"/>
    </location>
</feature>
<feature type="compositionally biased region" description="Basic and acidic residues" evidence="4">
    <location>
        <begin position="191"/>
        <end position="203"/>
    </location>
</feature>
<accession>A0A8H7B1C6</accession>
<dbReference type="FunFam" id="2.30.30.30:FF:000033">
    <property type="entry name" value="Woronin body major protein HEX1"/>
    <property type="match status" value="1"/>
</dbReference>
<dbReference type="GO" id="GO:0140266">
    <property type="term" value="C:Woronin body"/>
    <property type="evidence" value="ECO:0007669"/>
    <property type="project" value="UniProtKB-ARBA"/>
</dbReference>
<dbReference type="SUPFAM" id="SSF50249">
    <property type="entry name" value="Nucleic acid-binding proteins"/>
    <property type="match status" value="1"/>
</dbReference>
<dbReference type="GO" id="GO:0030428">
    <property type="term" value="C:cell septum"/>
    <property type="evidence" value="ECO:0007669"/>
    <property type="project" value="UniProtKB-SubCell"/>
</dbReference>
<dbReference type="InterPro" id="IPR027443">
    <property type="entry name" value="IPNS-like_sf"/>
</dbReference>
<feature type="compositionally biased region" description="Low complexity" evidence="4">
    <location>
        <begin position="459"/>
        <end position="477"/>
    </location>
</feature>
<comment type="similarity">
    <text evidence="3">Belongs to the eIF-5A family. Hex1 subfamily.</text>
</comment>
<feature type="compositionally biased region" description="Basic and acidic residues" evidence="4">
    <location>
        <begin position="120"/>
        <end position="130"/>
    </location>
</feature>
<feature type="region of interest" description="Disordered" evidence="4">
    <location>
        <begin position="452"/>
        <end position="477"/>
    </location>
</feature>
<evidence type="ECO:0000259" key="5">
    <source>
        <dbReference type="PROSITE" id="PS51471"/>
    </source>
</evidence>
<protein>
    <submittedName>
        <fullName evidence="6">Woronin body major protein</fullName>
    </submittedName>
</protein>
<comment type="subcellular location">
    <subcellularLocation>
        <location evidence="1">Cell septum</location>
    </subcellularLocation>
</comment>
<dbReference type="InterPro" id="IPR005123">
    <property type="entry name" value="Oxoglu/Fe-dep_dioxygenase_dom"/>
</dbReference>
<reference evidence="6" key="2">
    <citation type="submission" date="2020-08" db="EMBL/GenBank/DDBJ databases">
        <title>Draft Genome Sequence of Cumin Blight Pathogen Alternaria burnsii.</title>
        <authorList>
            <person name="Feng Z."/>
        </authorList>
    </citation>
    <scope>NUCLEOTIDE SEQUENCE</scope>
    <source>
        <strain evidence="6">CBS107.38</strain>
    </source>
</reference>
<dbReference type="SUPFAM" id="SSF51197">
    <property type="entry name" value="Clavaminate synthase-like"/>
    <property type="match status" value="1"/>
</dbReference>
<feature type="compositionally biased region" description="Basic and acidic residues" evidence="4">
    <location>
        <begin position="322"/>
        <end position="334"/>
    </location>
</feature>
<keyword evidence="7" id="KW-1185">Reference proteome</keyword>
<evidence type="ECO:0000256" key="3">
    <source>
        <dbReference type="ARBA" id="ARBA00061629"/>
    </source>
</evidence>
<evidence type="ECO:0000313" key="6">
    <source>
        <dbReference type="EMBL" id="KAF7673192.1"/>
    </source>
</evidence>
<feature type="compositionally biased region" description="Basic and acidic residues" evidence="4">
    <location>
        <begin position="226"/>
        <end position="240"/>
    </location>
</feature>
<dbReference type="InterPro" id="IPR050231">
    <property type="entry name" value="Iron_ascorbate_oxido_reductase"/>
</dbReference>
<feature type="compositionally biased region" description="Basic and acidic residues" evidence="4">
    <location>
        <begin position="149"/>
        <end position="166"/>
    </location>
</feature>
<dbReference type="Gene3D" id="2.60.120.330">
    <property type="entry name" value="B-lactam Antibiotic, Isopenicillin N Synthase, Chain"/>
    <property type="match status" value="1"/>
</dbReference>
<dbReference type="Gene3D" id="2.30.30.30">
    <property type="match status" value="1"/>
</dbReference>
<dbReference type="SUPFAM" id="SSF50104">
    <property type="entry name" value="Translation proteins SH3-like domain"/>
    <property type="match status" value="1"/>
</dbReference>
<dbReference type="InterPro" id="IPR044861">
    <property type="entry name" value="IPNS-like_FE2OG_OXY"/>
</dbReference>
<feature type="compositionally biased region" description="Low complexity" evidence="4">
    <location>
        <begin position="172"/>
        <end position="190"/>
    </location>
</feature>
<dbReference type="Gene3D" id="2.40.50.140">
    <property type="entry name" value="Nucleic acid-binding proteins"/>
    <property type="match status" value="1"/>
</dbReference>
<evidence type="ECO:0000256" key="2">
    <source>
        <dbReference type="ARBA" id="ARBA00008056"/>
    </source>
</evidence>
<comment type="similarity">
    <text evidence="2">Belongs to the iron/ascorbate-dependent oxidoreductase family.</text>
</comment>
<dbReference type="EMBL" id="JAAABM010000013">
    <property type="protein sequence ID" value="KAF7673192.1"/>
    <property type="molecule type" value="Genomic_DNA"/>
</dbReference>
<dbReference type="InterPro" id="IPR014722">
    <property type="entry name" value="Rib_uL2_dom2"/>
</dbReference>
<organism evidence="6 7">
    <name type="scientific">Alternaria burnsii</name>
    <dbReference type="NCBI Taxonomy" id="1187904"/>
    <lineage>
        <taxon>Eukaryota</taxon>
        <taxon>Fungi</taxon>
        <taxon>Dikarya</taxon>
        <taxon>Ascomycota</taxon>
        <taxon>Pezizomycotina</taxon>
        <taxon>Dothideomycetes</taxon>
        <taxon>Pleosporomycetidae</taxon>
        <taxon>Pleosporales</taxon>
        <taxon>Pleosporineae</taxon>
        <taxon>Pleosporaceae</taxon>
        <taxon>Alternaria</taxon>
        <taxon>Alternaria sect. Alternaria</taxon>
    </lineage>
</organism>
<evidence type="ECO:0000256" key="4">
    <source>
        <dbReference type="SAM" id="MobiDB-lite"/>
    </source>
</evidence>
<name>A0A8H7B1C6_9PLEO</name>